<dbReference type="PROSITE" id="PS50931">
    <property type="entry name" value="HTH_LYSR"/>
    <property type="match status" value="1"/>
</dbReference>
<dbReference type="SUPFAM" id="SSF53850">
    <property type="entry name" value="Periplasmic binding protein-like II"/>
    <property type="match status" value="1"/>
</dbReference>
<comment type="caution">
    <text evidence="6">The sequence shown here is derived from an EMBL/GenBank/DDBJ whole genome shotgun (WGS) entry which is preliminary data.</text>
</comment>
<dbReference type="RefSeq" id="WP_260218371.1">
    <property type="nucleotide sequence ID" value="NZ_JAJAGO010000006.1"/>
</dbReference>
<dbReference type="SUPFAM" id="SSF46785">
    <property type="entry name" value="Winged helix' DNA-binding domain"/>
    <property type="match status" value="1"/>
</dbReference>
<dbReference type="PANTHER" id="PTHR30346">
    <property type="entry name" value="TRANSCRIPTIONAL DUAL REGULATOR HCAR-RELATED"/>
    <property type="match status" value="1"/>
</dbReference>
<proteinExistence type="inferred from homology"/>
<dbReference type="Gene3D" id="1.10.10.10">
    <property type="entry name" value="Winged helix-like DNA-binding domain superfamily/Winged helix DNA-binding domain"/>
    <property type="match status" value="1"/>
</dbReference>
<dbReference type="Pfam" id="PF03466">
    <property type="entry name" value="LysR_substrate"/>
    <property type="match status" value="1"/>
</dbReference>
<evidence type="ECO:0000256" key="1">
    <source>
        <dbReference type="ARBA" id="ARBA00009437"/>
    </source>
</evidence>
<protein>
    <submittedName>
        <fullName evidence="6">LysR family transcriptional regulator</fullName>
    </submittedName>
</protein>
<dbReference type="InterPro" id="IPR000847">
    <property type="entry name" value="LysR_HTH_N"/>
</dbReference>
<dbReference type="Proteomes" id="UP001156389">
    <property type="component" value="Unassembled WGS sequence"/>
</dbReference>
<reference evidence="6 7" key="1">
    <citation type="submission" date="2021-10" db="EMBL/GenBank/DDBJ databases">
        <title>Streptomyces gossypii sp. nov., isolated from soil collected from cotton field.</title>
        <authorList>
            <person name="Ge X."/>
            <person name="Chen X."/>
            <person name="Liu W."/>
        </authorList>
    </citation>
    <scope>NUCLEOTIDE SEQUENCE [LARGE SCALE GENOMIC DNA]</scope>
    <source>
        <strain evidence="6 7">N2-109</strain>
    </source>
</reference>
<dbReference type="Gene3D" id="3.40.190.10">
    <property type="entry name" value="Periplasmic binding protein-like II"/>
    <property type="match status" value="2"/>
</dbReference>
<dbReference type="InterPro" id="IPR036390">
    <property type="entry name" value="WH_DNA-bd_sf"/>
</dbReference>
<comment type="similarity">
    <text evidence="1">Belongs to the LysR transcriptional regulatory family.</text>
</comment>
<keyword evidence="4" id="KW-0804">Transcription</keyword>
<dbReference type="InterPro" id="IPR005119">
    <property type="entry name" value="LysR_subst-bd"/>
</dbReference>
<feature type="domain" description="HTH lysR-type" evidence="5">
    <location>
        <begin position="1"/>
        <end position="59"/>
    </location>
</feature>
<evidence type="ECO:0000313" key="7">
    <source>
        <dbReference type="Proteomes" id="UP001156389"/>
    </source>
</evidence>
<keyword evidence="2" id="KW-0805">Transcription regulation</keyword>
<evidence type="ECO:0000256" key="2">
    <source>
        <dbReference type="ARBA" id="ARBA00023015"/>
    </source>
</evidence>
<evidence type="ECO:0000256" key="4">
    <source>
        <dbReference type="ARBA" id="ARBA00023163"/>
    </source>
</evidence>
<accession>A0ABT2JT44</accession>
<keyword evidence="7" id="KW-1185">Reference proteome</keyword>
<evidence type="ECO:0000259" key="5">
    <source>
        <dbReference type="PROSITE" id="PS50931"/>
    </source>
</evidence>
<sequence length="304" mass="33081">MLNPWRLRLLTQLESLGTIRAVAEALDMSPSSVSQQLSVLQRESRAVLLEHHGRRVSLTPAGVRLAAHAREILRHIEVAEADLTERRTEPVGEVRVAAFSSALHALVLPVAAQLRQVHPRLQISTTELEPHHSLQALQRGDVDLAVIYDLADGWLPVDDQIRRVTLSSDPVVLVLPQGHPGAEAPSCDLAAMAGERWAMDQPGCYLCELITRLCRKAGFEPVIAGRYASYALLLEHVQAGLAVAALPALAVDARYDVQVRALTPALTRTILAALPAGPPPLPAAQLVLHRLRARGEALRRPTPR</sequence>
<evidence type="ECO:0000313" key="6">
    <source>
        <dbReference type="EMBL" id="MCT2591045.1"/>
    </source>
</evidence>
<organism evidence="6 7">
    <name type="scientific">Streptomyces gossypii</name>
    <dbReference type="NCBI Taxonomy" id="2883101"/>
    <lineage>
        <taxon>Bacteria</taxon>
        <taxon>Bacillati</taxon>
        <taxon>Actinomycetota</taxon>
        <taxon>Actinomycetes</taxon>
        <taxon>Kitasatosporales</taxon>
        <taxon>Streptomycetaceae</taxon>
        <taxon>Streptomyces</taxon>
    </lineage>
</organism>
<keyword evidence="3" id="KW-0238">DNA-binding</keyword>
<dbReference type="PANTHER" id="PTHR30346:SF29">
    <property type="entry name" value="LYSR SUBSTRATE-BINDING"/>
    <property type="match status" value="1"/>
</dbReference>
<gene>
    <name evidence="6" type="ORF">LHJ74_14190</name>
</gene>
<evidence type="ECO:0000256" key="3">
    <source>
        <dbReference type="ARBA" id="ARBA00023125"/>
    </source>
</evidence>
<dbReference type="InterPro" id="IPR036388">
    <property type="entry name" value="WH-like_DNA-bd_sf"/>
</dbReference>
<name>A0ABT2JT44_9ACTN</name>
<dbReference type="EMBL" id="JAJAGO010000006">
    <property type="protein sequence ID" value="MCT2591045.1"/>
    <property type="molecule type" value="Genomic_DNA"/>
</dbReference>
<dbReference type="Pfam" id="PF00126">
    <property type="entry name" value="HTH_1"/>
    <property type="match status" value="1"/>
</dbReference>